<evidence type="ECO:0000259" key="1">
    <source>
        <dbReference type="Pfam" id="PF25181"/>
    </source>
</evidence>
<gene>
    <name evidence="2" type="ORF">SP90_13525</name>
</gene>
<dbReference type="Pfam" id="PF25181">
    <property type="entry name" value="Phage_Bbp19"/>
    <property type="match status" value="1"/>
</dbReference>
<evidence type="ECO:0000313" key="3">
    <source>
        <dbReference type="Proteomes" id="UP000091979"/>
    </source>
</evidence>
<sequence>MMKRKKQEDSHPVSIEMKQAIKRVFDTEDGTTLLAFLQQQARFDAPTYAMGKKHEDMVHHGARKALVREVLDILKG</sequence>
<dbReference type="STRING" id="1560234.SP90_13525"/>
<protein>
    <recommendedName>
        <fullName evidence="1">Bbp19-like phage domain-containing protein</fullName>
    </recommendedName>
</protein>
<dbReference type="InterPro" id="IPR057447">
    <property type="entry name" value="Bbp19-like_phage"/>
</dbReference>
<dbReference type="OrthoDB" id="9909504at2"/>
<dbReference type="EMBL" id="JXMS01000028">
    <property type="protein sequence ID" value="OBQ46215.1"/>
    <property type="molecule type" value="Genomic_DNA"/>
</dbReference>
<name>A0A1B7XA17_9BACT</name>
<dbReference type="PATRIC" id="fig|1560234.3.peg.1819"/>
<dbReference type="Proteomes" id="UP000091979">
    <property type="component" value="Unassembled WGS sequence"/>
</dbReference>
<keyword evidence="3" id="KW-1185">Reference proteome</keyword>
<evidence type="ECO:0000313" key="2">
    <source>
        <dbReference type="EMBL" id="OBQ46215.1"/>
    </source>
</evidence>
<accession>A0A1B7XA17</accession>
<dbReference type="AlphaFoldDB" id="A0A1B7XA17"/>
<reference evidence="2 3" key="1">
    <citation type="submission" date="2015-01" db="EMBL/GenBank/DDBJ databases">
        <title>Desulfovibrio sp. JC271 draft genome sequence.</title>
        <authorList>
            <person name="Shivani Y."/>
            <person name="Subhash Y."/>
            <person name="Sasikala C."/>
            <person name="Ramana C.V."/>
        </authorList>
    </citation>
    <scope>NUCLEOTIDE SEQUENCE [LARGE SCALE GENOMIC DNA]</scope>
    <source>
        <strain evidence="2 3">JC271</strain>
    </source>
</reference>
<dbReference type="RefSeq" id="WP_066857311.1">
    <property type="nucleotide sequence ID" value="NZ_JXMS01000028.1"/>
</dbReference>
<feature type="domain" description="Bbp19-like phage" evidence="1">
    <location>
        <begin position="22"/>
        <end position="68"/>
    </location>
</feature>
<comment type="caution">
    <text evidence="2">The sequence shown here is derived from an EMBL/GenBank/DDBJ whole genome shotgun (WGS) entry which is preliminary data.</text>
</comment>
<proteinExistence type="predicted"/>
<organism evidence="2 3">
    <name type="scientific">Halodesulfovibrio spirochaetisodalis</name>
    <dbReference type="NCBI Taxonomy" id="1560234"/>
    <lineage>
        <taxon>Bacteria</taxon>
        <taxon>Pseudomonadati</taxon>
        <taxon>Thermodesulfobacteriota</taxon>
        <taxon>Desulfovibrionia</taxon>
        <taxon>Desulfovibrionales</taxon>
        <taxon>Desulfovibrionaceae</taxon>
        <taxon>Halodesulfovibrio</taxon>
    </lineage>
</organism>